<keyword evidence="2" id="KW-1185">Reference proteome</keyword>
<dbReference type="Proteomes" id="UP001284601">
    <property type="component" value="Unassembled WGS sequence"/>
</dbReference>
<protein>
    <submittedName>
        <fullName evidence="1">Glycolipid-binding domain-containing protein</fullName>
    </submittedName>
</protein>
<reference evidence="1 2" key="2">
    <citation type="submission" date="2023-10" db="EMBL/GenBank/DDBJ databases">
        <authorList>
            <person name="Han X.F."/>
        </authorList>
    </citation>
    <scope>NUCLEOTIDE SEQUENCE [LARGE SCALE GENOMIC DNA]</scope>
    <source>
        <strain evidence="1 2">KCTC 39840</strain>
    </source>
</reference>
<name>A0ABU4HZW1_9ACTN</name>
<sequence length="193" mass="21109">MVLWRGLEEWTAESARVEIGADGLRATGTQLGDFQVPYRLDYALDATGPGFVTRHLRVAAAGEGWRRSVDLLRGEDGGWRCSAEAEGAVALAAPGLPEDAPLDAATLDCDLGLCPLTNLMPVRRHLLDREPGERNFTMAWVSVPDLAIHVDEQRYEHVRTGVVRFSQPSGFSAELELDEDGLVVVYPGIARRV</sequence>
<evidence type="ECO:0000313" key="2">
    <source>
        <dbReference type="Proteomes" id="UP001284601"/>
    </source>
</evidence>
<dbReference type="SUPFAM" id="SSF159275">
    <property type="entry name" value="PA1994-like"/>
    <property type="match status" value="1"/>
</dbReference>
<reference evidence="2" key="1">
    <citation type="submission" date="2023-07" db="EMBL/GenBank/DDBJ databases">
        <title>Conexibacter stalactiti sp. nov., isolated from stalactites in a lava cave and emended description of the genus Conexibacter.</title>
        <authorList>
            <person name="Lee S.D."/>
        </authorList>
    </citation>
    <scope>NUCLEOTIDE SEQUENCE [LARGE SCALE GENOMIC DNA]</scope>
    <source>
        <strain evidence="2">KCTC 39840</strain>
    </source>
</reference>
<dbReference type="EMBL" id="JAWSTH010000143">
    <property type="protein sequence ID" value="MDW5598454.1"/>
    <property type="molecule type" value="Genomic_DNA"/>
</dbReference>
<organism evidence="1 2">
    <name type="scientific">Conexibacter stalactiti</name>
    <dbReference type="NCBI Taxonomy" id="1940611"/>
    <lineage>
        <taxon>Bacteria</taxon>
        <taxon>Bacillati</taxon>
        <taxon>Actinomycetota</taxon>
        <taxon>Thermoleophilia</taxon>
        <taxon>Solirubrobacterales</taxon>
        <taxon>Conexibacteraceae</taxon>
        <taxon>Conexibacter</taxon>
    </lineage>
</organism>
<dbReference type="Pfam" id="PF06475">
    <property type="entry name" value="Glycolipid_bind"/>
    <property type="match status" value="1"/>
</dbReference>
<gene>
    <name evidence="1" type="ORF">R7226_29105</name>
</gene>
<proteinExistence type="predicted"/>
<evidence type="ECO:0000313" key="1">
    <source>
        <dbReference type="EMBL" id="MDW5598454.1"/>
    </source>
</evidence>
<comment type="caution">
    <text evidence="1">The sequence shown here is derived from an EMBL/GenBank/DDBJ whole genome shotgun (WGS) entry which is preliminary data.</text>
</comment>
<accession>A0ABU4HZW1</accession>
<dbReference type="InterPro" id="IPR009467">
    <property type="entry name" value="Glycolipid-bd_prot_put"/>
</dbReference>
<dbReference type="RefSeq" id="WP_318600983.1">
    <property type="nucleotide sequence ID" value="NZ_JAWSTH010000143.1"/>
</dbReference>